<dbReference type="EMBL" id="VSRR010022899">
    <property type="protein sequence ID" value="MPC65079.1"/>
    <property type="molecule type" value="Genomic_DNA"/>
</dbReference>
<accession>A0A5B7H5F8</accession>
<dbReference type="Proteomes" id="UP000324222">
    <property type="component" value="Unassembled WGS sequence"/>
</dbReference>
<proteinExistence type="predicted"/>
<dbReference type="AlphaFoldDB" id="A0A5B7H5F8"/>
<organism evidence="1 2">
    <name type="scientific">Portunus trituberculatus</name>
    <name type="common">Swimming crab</name>
    <name type="synonym">Neptunus trituberculatus</name>
    <dbReference type="NCBI Taxonomy" id="210409"/>
    <lineage>
        <taxon>Eukaryota</taxon>
        <taxon>Metazoa</taxon>
        <taxon>Ecdysozoa</taxon>
        <taxon>Arthropoda</taxon>
        <taxon>Crustacea</taxon>
        <taxon>Multicrustacea</taxon>
        <taxon>Malacostraca</taxon>
        <taxon>Eumalacostraca</taxon>
        <taxon>Eucarida</taxon>
        <taxon>Decapoda</taxon>
        <taxon>Pleocyemata</taxon>
        <taxon>Brachyura</taxon>
        <taxon>Eubrachyura</taxon>
        <taxon>Portunoidea</taxon>
        <taxon>Portunidae</taxon>
        <taxon>Portuninae</taxon>
        <taxon>Portunus</taxon>
    </lineage>
</organism>
<evidence type="ECO:0000313" key="2">
    <source>
        <dbReference type="Proteomes" id="UP000324222"/>
    </source>
</evidence>
<evidence type="ECO:0000313" key="1">
    <source>
        <dbReference type="EMBL" id="MPC65079.1"/>
    </source>
</evidence>
<comment type="caution">
    <text evidence="1">The sequence shown here is derived from an EMBL/GenBank/DDBJ whole genome shotgun (WGS) entry which is preliminary data.</text>
</comment>
<name>A0A5B7H5F8_PORTR</name>
<reference evidence="1 2" key="1">
    <citation type="submission" date="2019-05" db="EMBL/GenBank/DDBJ databases">
        <title>Another draft genome of Portunus trituberculatus and its Hox gene families provides insights of decapod evolution.</title>
        <authorList>
            <person name="Jeong J.-H."/>
            <person name="Song I."/>
            <person name="Kim S."/>
            <person name="Choi T."/>
            <person name="Kim D."/>
            <person name="Ryu S."/>
            <person name="Kim W."/>
        </authorList>
    </citation>
    <scope>NUCLEOTIDE SEQUENCE [LARGE SCALE GENOMIC DNA]</scope>
    <source>
        <tissue evidence="1">Muscle</tissue>
    </source>
</reference>
<gene>
    <name evidence="1" type="ORF">E2C01_059205</name>
</gene>
<protein>
    <submittedName>
        <fullName evidence="1">Uncharacterized protein</fullName>
    </submittedName>
</protein>
<keyword evidence="2" id="KW-1185">Reference proteome</keyword>
<sequence length="103" mass="11202">MPIRTPQMSRILTYTTYSDPLIFSKPDTFVVAEARISHATVNFTSSTRRGSGKSELELCGTRGVAEKCLAGSYDEDSPKNSQRLDDGGAQVRAVVEVVNECEG</sequence>